<proteinExistence type="predicted"/>
<dbReference type="SMART" id="SM00595">
    <property type="entry name" value="MADF"/>
    <property type="match status" value="1"/>
</dbReference>
<feature type="region of interest" description="Disordered" evidence="1">
    <location>
        <begin position="158"/>
        <end position="187"/>
    </location>
</feature>
<dbReference type="AlphaFoldDB" id="A0AAV8Z4M4"/>
<dbReference type="InterPro" id="IPR039353">
    <property type="entry name" value="TF_Adf1"/>
</dbReference>
<reference evidence="3" key="1">
    <citation type="journal article" date="2023" name="Insect Mol. Biol.">
        <title>Genome sequencing provides insights into the evolution of gene families encoding plant cell wall-degrading enzymes in longhorned beetles.</title>
        <authorList>
            <person name="Shin N.R."/>
            <person name="Okamura Y."/>
            <person name="Kirsch R."/>
            <person name="Pauchet Y."/>
        </authorList>
    </citation>
    <scope>NUCLEOTIDE SEQUENCE</scope>
    <source>
        <strain evidence="3">RBIC_L_NR</strain>
    </source>
</reference>
<accession>A0AAV8Z4M4</accession>
<dbReference type="PANTHER" id="PTHR12243">
    <property type="entry name" value="MADF DOMAIN TRANSCRIPTION FACTOR"/>
    <property type="match status" value="1"/>
</dbReference>
<feature type="domain" description="MADF" evidence="2">
    <location>
        <begin position="4"/>
        <end position="96"/>
    </location>
</feature>
<dbReference type="GO" id="GO:0006357">
    <property type="term" value="P:regulation of transcription by RNA polymerase II"/>
    <property type="evidence" value="ECO:0007669"/>
    <property type="project" value="TreeGrafter"/>
</dbReference>
<comment type="caution">
    <text evidence="3">The sequence shown here is derived from an EMBL/GenBank/DDBJ whole genome shotgun (WGS) entry which is preliminary data.</text>
</comment>
<dbReference type="PANTHER" id="PTHR12243:SF67">
    <property type="entry name" value="COREPRESSOR OF PANGOLIN, ISOFORM A-RELATED"/>
    <property type="match status" value="1"/>
</dbReference>
<dbReference type="GO" id="GO:0005667">
    <property type="term" value="C:transcription regulator complex"/>
    <property type="evidence" value="ECO:0007669"/>
    <property type="project" value="TreeGrafter"/>
</dbReference>
<dbReference type="Proteomes" id="UP001162156">
    <property type="component" value="Unassembled WGS sequence"/>
</dbReference>
<gene>
    <name evidence="3" type="ORF">NQ314_006466</name>
</gene>
<keyword evidence="4" id="KW-1185">Reference proteome</keyword>
<dbReference type="PROSITE" id="PS51029">
    <property type="entry name" value="MADF"/>
    <property type="match status" value="1"/>
</dbReference>
<dbReference type="GO" id="GO:0005634">
    <property type="term" value="C:nucleus"/>
    <property type="evidence" value="ECO:0007669"/>
    <property type="project" value="TreeGrafter"/>
</dbReference>
<sequence length="187" mass="21928">MEEKLIEAVRCRKVLYDTSDVNYMKTKLKQQLWEEIPKEIGLKTGSETKIIWEKLRHSFRDAIRRQQKCIRSGAAATSQKPWKFQKEMGFLQRYMANRKRDTNLTDASDEELQTPDYEELKGEDDFEAGTEAHSFYLEHKERDHEDILPTNLRCTSMEKAPTVPRQETVSNIPGCSMKKTPLRQSQI</sequence>
<evidence type="ECO:0000256" key="1">
    <source>
        <dbReference type="SAM" id="MobiDB-lite"/>
    </source>
</evidence>
<dbReference type="EMBL" id="JANEYF010001754">
    <property type="protein sequence ID" value="KAJ8958075.1"/>
    <property type="molecule type" value="Genomic_DNA"/>
</dbReference>
<evidence type="ECO:0000313" key="3">
    <source>
        <dbReference type="EMBL" id="KAJ8958075.1"/>
    </source>
</evidence>
<dbReference type="Pfam" id="PF10545">
    <property type="entry name" value="MADF_DNA_bdg"/>
    <property type="match status" value="1"/>
</dbReference>
<dbReference type="InterPro" id="IPR006578">
    <property type="entry name" value="MADF-dom"/>
</dbReference>
<protein>
    <recommendedName>
        <fullName evidence="2">MADF domain-containing protein</fullName>
    </recommendedName>
</protein>
<evidence type="ECO:0000259" key="2">
    <source>
        <dbReference type="PROSITE" id="PS51029"/>
    </source>
</evidence>
<name>A0AAV8Z4M4_9CUCU</name>
<evidence type="ECO:0000313" key="4">
    <source>
        <dbReference type="Proteomes" id="UP001162156"/>
    </source>
</evidence>
<organism evidence="3 4">
    <name type="scientific">Rhamnusium bicolor</name>
    <dbReference type="NCBI Taxonomy" id="1586634"/>
    <lineage>
        <taxon>Eukaryota</taxon>
        <taxon>Metazoa</taxon>
        <taxon>Ecdysozoa</taxon>
        <taxon>Arthropoda</taxon>
        <taxon>Hexapoda</taxon>
        <taxon>Insecta</taxon>
        <taxon>Pterygota</taxon>
        <taxon>Neoptera</taxon>
        <taxon>Endopterygota</taxon>
        <taxon>Coleoptera</taxon>
        <taxon>Polyphaga</taxon>
        <taxon>Cucujiformia</taxon>
        <taxon>Chrysomeloidea</taxon>
        <taxon>Cerambycidae</taxon>
        <taxon>Lepturinae</taxon>
        <taxon>Rhagiini</taxon>
        <taxon>Rhamnusium</taxon>
    </lineage>
</organism>